<evidence type="ECO:0000313" key="8">
    <source>
        <dbReference type="Proteomes" id="UP000501443"/>
    </source>
</evidence>
<evidence type="ECO:0000313" key="5">
    <source>
        <dbReference type="EMBL" id="OAM96751.1"/>
    </source>
</evidence>
<dbReference type="GO" id="GO:0008721">
    <property type="term" value="F:D-serine ammonia-lyase activity"/>
    <property type="evidence" value="ECO:0007669"/>
    <property type="project" value="TreeGrafter"/>
</dbReference>
<gene>
    <name evidence="5" type="ORF">AZ468_23975</name>
    <name evidence="6" type="ORF">HOO69_16150</name>
    <name evidence="4" type="ORF">OPW20_25660</name>
</gene>
<dbReference type="EMBL" id="LUAX01000008">
    <property type="protein sequence ID" value="OAM96751.1"/>
    <property type="molecule type" value="Genomic_DNA"/>
</dbReference>
<dbReference type="InterPro" id="IPR001608">
    <property type="entry name" value="Ala_racemase_N"/>
</dbReference>
<dbReference type="EC" id="5.1.1.1" evidence="4"/>
<geneLocation type="plasmid" evidence="6">
    <name>pVEu</name>
</geneLocation>
<keyword evidence="2" id="KW-0456">Lyase</keyword>
<evidence type="ECO:0000259" key="3">
    <source>
        <dbReference type="SMART" id="SM01119"/>
    </source>
</evidence>
<dbReference type="PANTHER" id="PTHR28004">
    <property type="entry name" value="ZGC:162816-RELATED"/>
    <property type="match status" value="1"/>
</dbReference>
<keyword evidence="5" id="KW-0614">Plasmid</keyword>
<dbReference type="Gene3D" id="3.20.20.10">
    <property type="entry name" value="Alanine racemase"/>
    <property type="match status" value="1"/>
</dbReference>
<evidence type="ECO:0000313" key="9">
    <source>
        <dbReference type="Proteomes" id="UP001150001"/>
    </source>
</evidence>
<dbReference type="InterPro" id="IPR026956">
    <property type="entry name" value="D-ser_dehydrat-like_dom"/>
</dbReference>
<evidence type="ECO:0000313" key="4">
    <source>
        <dbReference type="EMBL" id="MDC5743451.1"/>
    </source>
</evidence>
<accession>A0A178J4E6</accession>
<dbReference type="Pfam" id="PF01168">
    <property type="entry name" value="Ala_racemase_N"/>
    <property type="match status" value="1"/>
</dbReference>
<keyword evidence="9" id="KW-1185">Reference proteome</keyword>
<reference evidence="6 8" key="2">
    <citation type="submission" date="2020-05" db="EMBL/GenBank/DDBJ databases">
        <title>First description outside Europe of the emergent pathogen for shellfish aquaculture Vibrio europaeus.</title>
        <authorList>
            <person name="Dubert J."/>
            <person name="Rojas R."/>
        </authorList>
    </citation>
    <scope>NUCLEOTIDE SEQUENCE [LARGE SCALE GENOMIC DNA]</scope>
    <source>
        <strain evidence="6 8">NPI-1</strain>
        <plasmid evidence="6">pVEu</plasmid>
        <plasmid evidence="8">pveu</plasmid>
    </source>
</reference>
<evidence type="ECO:0000256" key="2">
    <source>
        <dbReference type="ARBA" id="ARBA00023239"/>
    </source>
</evidence>
<geneLocation type="plasmid" evidence="8">
    <name>pveu</name>
</geneLocation>
<reference evidence="5 7" key="1">
    <citation type="submission" date="2016-03" db="EMBL/GenBank/DDBJ databases">
        <title>Draft genome sequence of the Vibrio tubiashii subs. europaeus.</title>
        <authorList>
            <person name="Spinard E."/>
            <person name="Dubert J."/>
            <person name="Nelson D.R."/>
            <person name="Barja J.L."/>
        </authorList>
    </citation>
    <scope>NUCLEOTIDE SEQUENCE [LARGE SCALE GENOMIC DNA]</scope>
    <source>
        <strain evidence="7">PP-638</strain>
        <strain evidence="5">PP2-638</strain>
        <plasmid evidence="5">p251_like</plasmid>
    </source>
</reference>
<keyword evidence="4" id="KW-0413">Isomerase</keyword>
<proteinExistence type="inferred from homology"/>
<dbReference type="SMART" id="SM01119">
    <property type="entry name" value="D-ser_dehydrat"/>
    <property type="match status" value="1"/>
</dbReference>
<feature type="domain" description="D-serine dehydratase-like" evidence="3">
    <location>
        <begin position="262"/>
        <end position="369"/>
    </location>
</feature>
<reference evidence="4" key="3">
    <citation type="submission" date="2022-11" db="EMBL/GenBank/DDBJ databases">
        <title>Role of the vibriolysin VemA secreted by the emergent pathogen Vibrio europaeus in the colonization of Manila clam mucus.</title>
        <authorList>
            <person name="Martinez C."/>
            <person name="Rodriguez S."/>
            <person name="Vences A."/>
            <person name="Barja J.L."/>
            <person name="Toranzo A.E."/>
            <person name="Dubert J."/>
        </authorList>
    </citation>
    <scope>NUCLEOTIDE SEQUENCE</scope>
    <source>
        <strain evidence="4">3454</strain>
    </source>
</reference>
<evidence type="ECO:0000256" key="1">
    <source>
        <dbReference type="ARBA" id="ARBA00005323"/>
    </source>
</evidence>
<sequence length="384" mass="42086">MLFNSTQRPSYEALETPCLVVNKPILVRNLTSMRQNIESLGVNLRPHFKTLRSLEAAPHILPNKSAPITVSTLKEAEVLADEGYRNIIYAVGISVTKLARVHRLMSKGIRISVLLDSLTQAESLNEFCSRHQCSISALVEIDCDGHRAGVRPDDPLLLHIAQQLHTGDAHFQGVLTHAGEAYHCQNSHSLRRAASAEVKAALDAAQHLRSINIPCDIVSVGSTPTAHSYRDLAGITEVRAGVYGVFDLVMHRMGLCDIDDIAIGVVTTVIGHNVERGWLIIDAGWMALSSDRGIDSQTSECGFGLITDGAGTLFKDLRVSIVNQEHGIIETEGRDGIDFEAFPIGSRLHVLPNHACATTAMHTHYHVFDAQKATYEVWTRILGW</sequence>
<comment type="similarity">
    <text evidence="1">Belongs to the DSD1 family.</text>
</comment>
<dbReference type="InterPro" id="IPR051466">
    <property type="entry name" value="D-amino_acid_metab_enzyme"/>
</dbReference>
<dbReference type="GO" id="GO:0008784">
    <property type="term" value="F:alanine racemase activity"/>
    <property type="evidence" value="ECO:0007669"/>
    <property type="project" value="UniProtKB-EC"/>
</dbReference>
<dbReference type="GO" id="GO:0036088">
    <property type="term" value="P:D-serine catabolic process"/>
    <property type="evidence" value="ECO:0007669"/>
    <property type="project" value="TreeGrafter"/>
</dbReference>
<protein>
    <submittedName>
        <fullName evidence="4">Alanine racemase</fullName>
        <ecNumber evidence="4">5.1.1.1</ecNumber>
    </submittedName>
    <submittedName>
        <fullName evidence="6">DSD1 family PLP-dependent enzyme</fullName>
    </submittedName>
    <submittedName>
        <fullName evidence="5">Metal activated pyridoxal enzyme</fullName>
    </submittedName>
</protein>
<dbReference type="SUPFAM" id="SSF51419">
    <property type="entry name" value="PLP-binding barrel"/>
    <property type="match status" value="1"/>
</dbReference>
<dbReference type="RefSeq" id="WP_069669760.1">
    <property type="nucleotide sequence ID" value="NZ_JAPFIM010000025.1"/>
</dbReference>
<dbReference type="Pfam" id="PF14031">
    <property type="entry name" value="D-ser_dehydrat"/>
    <property type="match status" value="1"/>
</dbReference>
<name>A0A178J4E6_9VIBR</name>
<organism evidence="5 7">
    <name type="scientific">Vibrio europaeus</name>
    <dbReference type="NCBI Taxonomy" id="300876"/>
    <lineage>
        <taxon>Bacteria</taxon>
        <taxon>Pseudomonadati</taxon>
        <taxon>Pseudomonadota</taxon>
        <taxon>Gammaproteobacteria</taxon>
        <taxon>Vibrionales</taxon>
        <taxon>Vibrionaceae</taxon>
        <taxon>Vibrio</taxon>
        <taxon>Vibrio oreintalis group</taxon>
    </lineage>
</organism>
<geneLocation type="plasmid" evidence="5">
    <name>p251_like</name>
</geneLocation>
<dbReference type="Proteomes" id="UP000094761">
    <property type="component" value="Unassembled WGS sequence"/>
</dbReference>
<evidence type="ECO:0000313" key="6">
    <source>
        <dbReference type="EMBL" id="QJY38107.1"/>
    </source>
</evidence>
<dbReference type="Proteomes" id="UP001150001">
    <property type="component" value="Unassembled WGS sequence"/>
</dbReference>
<dbReference type="EMBL" id="JAPFIT010000033">
    <property type="protein sequence ID" value="MDC5743451.1"/>
    <property type="molecule type" value="Genomic_DNA"/>
</dbReference>
<dbReference type="EMBL" id="CP053542">
    <property type="protein sequence ID" value="QJY38107.1"/>
    <property type="molecule type" value="Genomic_DNA"/>
</dbReference>
<dbReference type="Proteomes" id="UP000501443">
    <property type="component" value="Plasmid pveu"/>
</dbReference>
<dbReference type="AlphaFoldDB" id="A0A178J4E6"/>
<dbReference type="InterPro" id="IPR029066">
    <property type="entry name" value="PLP-binding_barrel"/>
</dbReference>
<dbReference type="Gene3D" id="2.40.37.20">
    <property type="entry name" value="D-serine dehydratase-like domain"/>
    <property type="match status" value="1"/>
</dbReference>
<dbReference type="PANTHER" id="PTHR28004:SF2">
    <property type="entry name" value="D-SERINE DEHYDRATASE"/>
    <property type="match status" value="1"/>
</dbReference>
<evidence type="ECO:0000313" key="7">
    <source>
        <dbReference type="Proteomes" id="UP000094761"/>
    </source>
</evidence>
<dbReference type="OrthoDB" id="9772497at2"/>
<dbReference type="InterPro" id="IPR042208">
    <property type="entry name" value="D-ser_dehydrat-like_sf"/>
</dbReference>